<reference evidence="2 3" key="1">
    <citation type="submission" date="2020-08" db="EMBL/GenBank/DDBJ databases">
        <title>Whole genome shotgun sequence of Actinocatenispora thailandica NBRC 105041.</title>
        <authorList>
            <person name="Komaki H."/>
            <person name="Tamura T."/>
        </authorList>
    </citation>
    <scope>NUCLEOTIDE SEQUENCE [LARGE SCALE GENOMIC DNA]</scope>
    <source>
        <strain evidence="2 3">NBRC 105041</strain>
    </source>
</reference>
<organism evidence="2 3">
    <name type="scientific">Actinocatenispora thailandica</name>
    <dbReference type="NCBI Taxonomy" id="227318"/>
    <lineage>
        <taxon>Bacteria</taxon>
        <taxon>Bacillati</taxon>
        <taxon>Actinomycetota</taxon>
        <taxon>Actinomycetes</taxon>
        <taxon>Micromonosporales</taxon>
        <taxon>Micromonosporaceae</taxon>
        <taxon>Actinocatenispora</taxon>
    </lineage>
</organism>
<dbReference type="AlphaFoldDB" id="A0A7R7HYJ0"/>
<dbReference type="RefSeq" id="WP_203962687.1">
    <property type="nucleotide sequence ID" value="NZ_AP023355.1"/>
</dbReference>
<feature type="transmembrane region" description="Helical" evidence="1">
    <location>
        <begin position="33"/>
        <end position="56"/>
    </location>
</feature>
<keyword evidence="1" id="KW-0472">Membrane</keyword>
<feature type="transmembrane region" description="Helical" evidence="1">
    <location>
        <begin position="162"/>
        <end position="181"/>
    </location>
</feature>
<sequence>MTAGARGAGAPIAEPQEQLGRFGEGKVALFGEMVVVGLVVTACVLTGVLAVAGLAAGTRHLRRTLAAQRNSVGDLFSGVWQALHHGWLRTVGYVVAAALLAFNAAVGAQGLVPGGRGYAAVSAGLAVAVLALSCRAAGLWYPGARWSEVLRQARDVTVGDPVGTCFVLAGVLVGAVVVWMLPPLAVLVPGMLALSVTAAEARRAQRPVREVAD</sequence>
<dbReference type="Proteomes" id="UP000611640">
    <property type="component" value="Chromosome"/>
</dbReference>
<feature type="transmembrane region" description="Helical" evidence="1">
    <location>
        <begin position="91"/>
        <end position="112"/>
    </location>
</feature>
<evidence type="ECO:0000313" key="2">
    <source>
        <dbReference type="EMBL" id="BCJ36289.1"/>
    </source>
</evidence>
<keyword evidence="1" id="KW-0812">Transmembrane</keyword>
<dbReference type="EMBL" id="AP023355">
    <property type="protein sequence ID" value="BCJ36289.1"/>
    <property type="molecule type" value="Genomic_DNA"/>
</dbReference>
<keyword evidence="3" id="KW-1185">Reference proteome</keyword>
<proteinExistence type="predicted"/>
<accession>A0A7R7HYJ0</accession>
<protein>
    <recommendedName>
        <fullName evidence="4">Poxvirus protein I5</fullName>
    </recommendedName>
</protein>
<evidence type="ECO:0008006" key="4">
    <source>
        <dbReference type="Google" id="ProtNLM"/>
    </source>
</evidence>
<feature type="transmembrane region" description="Helical" evidence="1">
    <location>
        <begin position="118"/>
        <end position="141"/>
    </location>
</feature>
<keyword evidence="1" id="KW-1133">Transmembrane helix</keyword>
<dbReference type="KEGG" id="atl:Athai_37920"/>
<evidence type="ECO:0000313" key="3">
    <source>
        <dbReference type="Proteomes" id="UP000611640"/>
    </source>
</evidence>
<evidence type="ECO:0000256" key="1">
    <source>
        <dbReference type="SAM" id="Phobius"/>
    </source>
</evidence>
<name>A0A7R7HYJ0_9ACTN</name>
<gene>
    <name evidence="2" type="ORF">Athai_37920</name>
</gene>